<dbReference type="Gene3D" id="3.40.1350.10">
    <property type="match status" value="1"/>
</dbReference>
<evidence type="ECO:0000256" key="2">
    <source>
        <dbReference type="ARBA" id="ARBA00023239"/>
    </source>
</evidence>
<dbReference type="InterPro" id="IPR023516">
    <property type="entry name" value="tRNA_splic_arch_long"/>
</dbReference>
<dbReference type="GO" id="GO:0000379">
    <property type="term" value="P:tRNA-type intron splice site recognition and cleavage"/>
    <property type="evidence" value="ECO:0007669"/>
    <property type="project" value="TreeGrafter"/>
</dbReference>
<feature type="domain" description="tRNA intron endonuclease catalytic" evidence="5">
    <location>
        <begin position="242"/>
        <end position="329"/>
    </location>
</feature>
<dbReference type="InterPro" id="IPR006676">
    <property type="entry name" value="tRNA_splic"/>
</dbReference>
<dbReference type="InterPro" id="IPR006678">
    <property type="entry name" value="tRNA_intron_Endonuc_N"/>
</dbReference>
<feature type="domain" description="tRNA intron endonuclease N-terminal" evidence="6">
    <location>
        <begin position="174"/>
        <end position="228"/>
    </location>
</feature>
<evidence type="ECO:0000256" key="1">
    <source>
        <dbReference type="ARBA" id="ARBA00022694"/>
    </source>
</evidence>
<dbReference type="FunFam" id="3.40.1350.10:FF:000006">
    <property type="entry name" value="tRNA-splicing endonuclease"/>
    <property type="match status" value="1"/>
</dbReference>
<comment type="function">
    <text evidence="4">Endonuclease that removes tRNA introns. Cleaves pre-tRNA at the 5' and 3' splice sites to release the intron. The products are an intron and two tRNA half-molecules bearing 2',3' cyclic phosphate and 5'-OH termini. Recognizes a pseudosymmetric substrate in which 2 bulged loops of 3 bases are separated by a stem of 4 bp.</text>
</comment>
<dbReference type="InterPro" id="IPR036167">
    <property type="entry name" value="tRNA_intron_Endo_cat-like_sf"/>
</dbReference>
<keyword evidence="1 4" id="KW-0819">tRNA processing</keyword>
<keyword evidence="7" id="KW-0255">Endonuclease</keyword>
<keyword evidence="2 4" id="KW-0456">Lyase</keyword>
<feature type="domain" description="tRNA intron endonuclease catalytic" evidence="5">
    <location>
        <begin position="70"/>
        <end position="154"/>
    </location>
</feature>
<feature type="active site" evidence="4">
    <location>
        <position position="272"/>
    </location>
</feature>
<dbReference type="InterPro" id="IPR036740">
    <property type="entry name" value="tRNA_intron_Endonuc_N_sf"/>
</dbReference>
<dbReference type="GO" id="GO:0003676">
    <property type="term" value="F:nucleic acid binding"/>
    <property type="evidence" value="ECO:0007669"/>
    <property type="project" value="InterPro"/>
</dbReference>
<keyword evidence="7" id="KW-0378">Hydrolase</keyword>
<feature type="active site" evidence="4">
    <location>
        <position position="283"/>
    </location>
</feature>
<feature type="active site" evidence="4">
    <location>
        <position position="314"/>
    </location>
</feature>
<dbReference type="SUPFAM" id="SSF53032">
    <property type="entry name" value="tRNA-intron endonuclease catalytic domain-like"/>
    <property type="match status" value="2"/>
</dbReference>
<name>A0A1Q6DTG0_METT1</name>
<accession>A0A1Q6DTG0</accession>
<dbReference type="SUPFAM" id="SSF55267">
    <property type="entry name" value="tRNA-intron endonuclease N-terminal domain-like"/>
    <property type="match status" value="2"/>
</dbReference>
<comment type="similarity">
    <text evidence="4">Belongs to the tRNA-intron endonuclease family. Archaeal long subfamily.</text>
</comment>
<protein>
    <recommendedName>
        <fullName evidence="4">tRNA-splicing endonuclease</fullName>
        <ecNumber evidence="4">4.6.1.16</ecNumber>
    </recommendedName>
    <alternativeName>
        <fullName evidence="4">tRNA-intron endonuclease</fullName>
    </alternativeName>
</protein>
<dbReference type="PANTHER" id="PTHR13070">
    <property type="entry name" value="TRNA-SPLICING ENDONUCLEASE SUBUNIT SEN34-RELATED"/>
    <property type="match status" value="1"/>
</dbReference>
<proteinExistence type="inferred from homology"/>
<dbReference type="STRING" id="1903181.BTN85_0119"/>
<evidence type="ECO:0000313" key="8">
    <source>
        <dbReference type="Proteomes" id="UP000185744"/>
    </source>
</evidence>
<sequence>MSYLTDEEVVVESNSKKKDLKKSYFGEEKGNKLILSFVEAGYLLNEGKIEVNSSEEEFFNLACNKVNQYELKLAVYSDIRKRGLFTKEGGKSADFLVYPRGEKPDEGASEYLIYIKSERDKIQIKDLLKKSKKANNLRKKALLSVIDGEGDITYYKISTFNPSGNLDIDEAKSKGSLLEDRVLTWKGGEKLYKNGFYGKPFSGDTYQLTIIEANYLLEKGKLDLDTNKNNFLKKAKNIEKDFYIKKLLYEDLRERGLVPKTGFKFGSHFRVYDNFKDPENLEHAKYLIHGINPNTSLSPPELSRAVRLAQNVRKKMVFALVSENKKIDYIKIKRIKL</sequence>
<dbReference type="Gene3D" id="3.40.1350.150">
    <property type="match status" value="1"/>
</dbReference>
<dbReference type="Pfam" id="PF02778">
    <property type="entry name" value="tRNA_int_endo_N"/>
    <property type="match status" value="2"/>
</dbReference>
<dbReference type="InParanoid" id="A0A1Q6DTG0"/>
<gene>
    <name evidence="4" type="primary">endA</name>
    <name evidence="7" type="ORF">BTN85_0119</name>
</gene>
<keyword evidence="8" id="KW-1185">Reference proteome</keyword>
<dbReference type="AlphaFoldDB" id="A0A1Q6DTG0"/>
<dbReference type="Proteomes" id="UP000185744">
    <property type="component" value="Unassembled WGS sequence"/>
</dbReference>
<organism evidence="7 8">
    <name type="scientific">Methanohalarchaeum thermophilum</name>
    <dbReference type="NCBI Taxonomy" id="1903181"/>
    <lineage>
        <taxon>Archaea</taxon>
        <taxon>Methanobacteriati</taxon>
        <taxon>Methanobacteriota</taxon>
        <taxon>Methanonatronarchaeia</taxon>
        <taxon>Methanonatronarchaeales</taxon>
        <taxon>Methanonatronarchaeaceae</taxon>
        <taxon>Candidatus Methanohalarchaeum</taxon>
    </lineage>
</organism>
<dbReference type="CDD" id="cd22363">
    <property type="entry name" value="tRNA-intron_lyase_C"/>
    <property type="match status" value="2"/>
</dbReference>
<comment type="catalytic activity">
    <reaction evidence="4">
        <text>pretRNA = a 3'-half-tRNA molecule with a 5'-OH end + a 5'-half-tRNA molecule with a 2',3'-cyclic phosphate end + an intron with a 2',3'-cyclic phosphate and a 5'-hydroxyl terminus.</text>
        <dbReference type="EC" id="4.6.1.16"/>
    </reaction>
</comment>
<evidence type="ECO:0000259" key="6">
    <source>
        <dbReference type="Pfam" id="PF02778"/>
    </source>
</evidence>
<dbReference type="GO" id="GO:0000213">
    <property type="term" value="F:tRNA-intron lyase activity"/>
    <property type="evidence" value="ECO:0007669"/>
    <property type="project" value="UniProtKB-UniRule"/>
</dbReference>
<dbReference type="Pfam" id="PF01974">
    <property type="entry name" value="tRNA_int_endo"/>
    <property type="match status" value="2"/>
</dbReference>
<comment type="subunit">
    <text evidence="4">Homodimer.</text>
</comment>
<feature type="domain" description="tRNA intron endonuclease N-terminal" evidence="6">
    <location>
        <begin position="3"/>
        <end position="56"/>
    </location>
</feature>
<dbReference type="NCBIfam" id="TIGR00324">
    <property type="entry name" value="endA"/>
    <property type="match status" value="2"/>
</dbReference>
<dbReference type="HAMAP" id="MF_01834">
    <property type="entry name" value="EndA_long"/>
    <property type="match status" value="1"/>
</dbReference>
<dbReference type="InterPro" id="IPR011856">
    <property type="entry name" value="tRNA_endonuc-like_dom_sf"/>
</dbReference>
<reference evidence="7" key="1">
    <citation type="submission" date="2016-12" db="EMBL/GenBank/DDBJ databases">
        <title>Discovery of methanogenic haloarchaea.</title>
        <authorList>
            <person name="Sorokin D.Y."/>
            <person name="Makarova K.S."/>
            <person name="Abbas B."/>
            <person name="Ferrer M."/>
            <person name="Golyshin P.N."/>
        </authorList>
    </citation>
    <scope>NUCLEOTIDE SEQUENCE [LARGE SCALE GENOMIC DNA]</scope>
    <source>
        <strain evidence="7">HMET1</strain>
    </source>
</reference>
<evidence type="ECO:0000256" key="3">
    <source>
        <dbReference type="ARBA" id="ARBA00024798"/>
    </source>
</evidence>
<dbReference type="EC" id="4.6.1.16" evidence="4"/>
<evidence type="ECO:0000256" key="4">
    <source>
        <dbReference type="HAMAP-Rule" id="MF_01834"/>
    </source>
</evidence>
<comment type="function">
    <text evidence="3">Endonuclease that removes tRNA introns. Cleaves pre-tRNA at the 5'- and 3'-splice sites to release the intron. The products are an intron and two tRNA half-molecules bearing 2',3' cyclic phosphate and 5'-OH termini. Recognizes a pseudosymmetric substrate in which 2 bulged loops of 3 bases are separated by a stem of 4 bp.</text>
</comment>
<keyword evidence="7" id="KW-0540">Nuclease</keyword>
<dbReference type="EMBL" id="MSDW01000001">
    <property type="protein sequence ID" value="OKY77651.1"/>
    <property type="molecule type" value="Genomic_DNA"/>
</dbReference>
<dbReference type="InterPro" id="IPR006677">
    <property type="entry name" value="tRNA_intron_Endonuc_cat-like"/>
</dbReference>
<evidence type="ECO:0000313" key="7">
    <source>
        <dbReference type="EMBL" id="OKY77651.1"/>
    </source>
</evidence>
<dbReference type="PANTHER" id="PTHR13070:SF0">
    <property type="entry name" value="TRNA-SPLICING ENDONUCLEASE SUBUNIT SEN34"/>
    <property type="match status" value="1"/>
</dbReference>
<dbReference type="Gene3D" id="3.40.1170.20">
    <property type="entry name" value="tRNA intron endonuclease, N-terminal domain"/>
    <property type="match status" value="1"/>
</dbReference>
<comment type="caution">
    <text evidence="7">The sequence shown here is derived from an EMBL/GenBank/DDBJ whole genome shotgun (WGS) entry which is preliminary data.</text>
</comment>
<evidence type="ECO:0000259" key="5">
    <source>
        <dbReference type="Pfam" id="PF01974"/>
    </source>
</evidence>